<sequence>KIVKNKGFVVVGHDITILCLPDAKVKIILLADIETCIARCSYQTNSKDYINIFNNILE</sequence>
<evidence type="ECO:0000256" key="1">
    <source>
        <dbReference type="ARBA" id="ARBA00012906"/>
    </source>
</evidence>
<keyword evidence="5" id="KW-0067">ATP-binding</keyword>
<keyword evidence="3" id="KW-0547">Nucleotide-binding</keyword>
<evidence type="ECO:0000256" key="3">
    <source>
        <dbReference type="ARBA" id="ARBA00022741"/>
    </source>
</evidence>
<keyword evidence="10" id="KW-1185">Reference proteome</keyword>
<keyword evidence="2" id="KW-0808">Transferase</keyword>
<dbReference type="GO" id="GO:0005524">
    <property type="term" value="F:ATP binding"/>
    <property type="evidence" value="ECO:0007669"/>
    <property type="project" value="UniProtKB-KW"/>
</dbReference>
<dbReference type="GO" id="GO:0036431">
    <property type="term" value="F:dCMP kinase activity"/>
    <property type="evidence" value="ECO:0007669"/>
    <property type="project" value="InterPro"/>
</dbReference>
<protein>
    <recommendedName>
        <fullName evidence="1">(d)CMP kinase</fullName>
        <ecNumber evidence="1">2.7.4.25</ecNumber>
    </recommendedName>
</protein>
<comment type="catalytic activity">
    <reaction evidence="6">
        <text>dCMP + ATP = dCDP + ADP</text>
        <dbReference type="Rhea" id="RHEA:25094"/>
        <dbReference type="ChEBI" id="CHEBI:30616"/>
        <dbReference type="ChEBI" id="CHEBI:57566"/>
        <dbReference type="ChEBI" id="CHEBI:58593"/>
        <dbReference type="ChEBI" id="CHEBI:456216"/>
        <dbReference type="EC" id="2.7.4.25"/>
    </reaction>
</comment>
<dbReference type="OrthoDB" id="2443953at2759"/>
<evidence type="ECO:0000256" key="5">
    <source>
        <dbReference type="ARBA" id="ARBA00022840"/>
    </source>
</evidence>
<dbReference type="InterPro" id="IPR027417">
    <property type="entry name" value="P-loop_NTPase"/>
</dbReference>
<dbReference type="Pfam" id="PF02224">
    <property type="entry name" value="Cytidylate_kin"/>
    <property type="match status" value="1"/>
</dbReference>
<feature type="domain" description="Cytidylate kinase" evidence="8">
    <location>
        <begin position="2"/>
        <end position="57"/>
    </location>
</feature>
<evidence type="ECO:0000256" key="2">
    <source>
        <dbReference type="ARBA" id="ARBA00022679"/>
    </source>
</evidence>
<evidence type="ECO:0000313" key="9">
    <source>
        <dbReference type="EMBL" id="CAG8775989.1"/>
    </source>
</evidence>
<name>A0A9N9JCS7_9GLOM</name>
<dbReference type="Proteomes" id="UP000789759">
    <property type="component" value="Unassembled WGS sequence"/>
</dbReference>
<dbReference type="EMBL" id="CAJVQA010022884">
    <property type="protein sequence ID" value="CAG8775989.1"/>
    <property type="molecule type" value="Genomic_DNA"/>
</dbReference>
<dbReference type="GO" id="GO:0006139">
    <property type="term" value="P:nucleobase-containing compound metabolic process"/>
    <property type="evidence" value="ECO:0007669"/>
    <property type="project" value="InterPro"/>
</dbReference>
<feature type="non-terminal residue" evidence="9">
    <location>
        <position position="1"/>
    </location>
</feature>
<dbReference type="EC" id="2.7.4.25" evidence="1"/>
<evidence type="ECO:0000256" key="6">
    <source>
        <dbReference type="ARBA" id="ARBA00047615"/>
    </source>
</evidence>
<accession>A0A9N9JCS7</accession>
<keyword evidence="4" id="KW-0418">Kinase</keyword>
<evidence type="ECO:0000256" key="7">
    <source>
        <dbReference type="ARBA" id="ARBA00048478"/>
    </source>
</evidence>
<comment type="catalytic activity">
    <reaction evidence="7">
        <text>CMP + ATP = CDP + ADP</text>
        <dbReference type="Rhea" id="RHEA:11600"/>
        <dbReference type="ChEBI" id="CHEBI:30616"/>
        <dbReference type="ChEBI" id="CHEBI:58069"/>
        <dbReference type="ChEBI" id="CHEBI:60377"/>
        <dbReference type="ChEBI" id="CHEBI:456216"/>
        <dbReference type="EC" id="2.7.4.25"/>
    </reaction>
</comment>
<evidence type="ECO:0000256" key="4">
    <source>
        <dbReference type="ARBA" id="ARBA00022777"/>
    </source>
</evidence>
<dbReference type="AlphaFoldDB" id="A0A9N9JCS7"/>
<evidence type="ECO:0000313" key="10">
    <source>
        <dbReference type="Proteomes" id="UP000789759"/>
    </source>
</evidence>
<organism evidence="9 10">
    <name type="scientific">Cetraspora pellucida</name>
    <dbReference type="NCBI Taxonomy" id="1433469"/>
    <lineage>
        <taxon>Eukaryota</taxon>
        <taxon>Fungi</taxon>
        <taxon>Fungi incertae sedis</taxon>
        <taxon>Mucoromycota</taxon>
        <taxon>Glomeromycotina</taxon>
        <taxon>Glomeromycetes</taxon>
        <taxon>Diversisporales</taxon>
        <taxon>Gigasporaceae</taxon>
        <taxon>Cetraspora</taxon>
    </lineage>
</organism>
<dbReference type="InterPro" id="IPR011994">
    <property type="entry name" value="Cytidylate_kinase_dom"/>
</dbReference>
<dbReference type="Gene3D" id="3.40.50.300">
    <property type="entry name" value="P-loop containing nucleotide triphosphate hydrolases"/>
    <property type="match status" value="1"/>
</dbReference>
<comment type="caution">
    <text evidence="9">The sequence shown here is derived from an EMBL/GenBank/DDBJ whole genome shotgun (WGS) entry which is preliminary data.</text>
</comment>
<gene>
    <name evidence="9" type="ORF">CPELLU_LOCUS16118</name>
</gene>
<proteinExistence type="predicted"/>
<reference evidence="9" key="1">
    <citation type="submission" date="2021-06" db="EMBL/GenBank/DDBJ databases">
        <authorList>
            <person name="Kallberg Y."/>
            <person name="Tangrot J."/>
            <person name="Rosling A."/>
        </authorList>
    </citation>
    <scope>NUCLEOTIDE SEQUENCE</scope>
    <source>
        <strain evidence="9">FL966</strain>
    </source>
</reference>
<evidence type="ECO:0000259" key="8">
    <source>
        <dbReference type="Pfam" id="PF02224"/>
    </source>
</evidence>